<dbReference type="Proteomes" id="UP000829291">
    <property type="component" value="Chromosome 4"/>
</dbReference>
<evidence type="ECO:0000313" key="2">
    <source>
        <dbReference type="Proteomes" id="UP000829291"/>
    </source>
</evidence>
<sequence>METGKSESDPGRSHESYEIEEDSIHSEVLKQQLKDGLIYFETFLRNSNVITAEPSSSINEEAMVIGEEMFQNTLQMLAEKSLVLDEELIDINEIDDSSAYEEVETSLIANESSDEYEPDERKKKRCQYQSTFNRTLTENGSKAVLVNRHDINKVTQTYTAQYSITMSGRVLPLIFVCLQESTWQVRLDPECRRRSMSTPRCIATLLLHLPNPVNSHRVCTRTSCVML</sequence>
<evidence type="ECO:0000256" key="1">
    <source>
        <dbReference type="SAM" id="MobiDB-lite"/>
    </source>
</evidence>
<proteinExistence type="predicted"/>
<dbReference type="RefSeq" id="XP_046592527.1">
    <property type="nucleotide sequence ID" value="XM_046736571.1"/>
</dbReference>
<organism evidence="2 3">
    <name type="scientific">Neodiprion lecontei</name>
    <name type="common">Redheaded pine sawfly</name>
    <dbReference type="NCBI Taxonomy" id="441921"/>
    <lineage>
        <taxon>Eukaryota</taxon>
        <taxon>Metazoa</taxon>
        <taxon>Ecdysozoa</taxon>
        <taxon>Arthropoda</taxon>
        <taxon>Hexapoda</taxon>
        <taxon>Insecta</taxon>
        <taxon>Pterygota</taxon>
        <taxon>Neoptera</taxon>
        <taxon>Endopterygota</taxon>
        <taxon>Hymenoptera</taxon>
        <taxon>Tenthredinoidea</taxon>
        <taxon>Diprionidae</taxon>
        <taxon>Diprioninae</taxon>
        <taxon>Neodiprion</taxon>
    </lineage>
</organism>
<reference evidence="3" key="1">
    <citation type="submission" date="2025-08" db="UniProtKB">
        <authorList>
            <consortium name="RefSeq"/>
        </authorList>
    </citation>
    <scope>IDENTIFICATION</scope>
    <source>
        <tissue evidence="3">Thorax and Abdomen</tissue>
    </source>
</reference>
<keyword evidence="2" id="KW-1185">Reference proteome</keyword>
<gene>
    <name evidence="3" type="primary">LOC107218171</name>
</gene>
<protein>
    <submittedName>
        <fullName evidence="3">Uncharacterized protein LOC107218171 isoform X2</fullName>
    </submittedName>
</protein>
<dbReference type="GeneID" id="107218171"/>
<name>A0ABM3FWY8_NEOLC</name>
<accession>A0ABM3FWY8</accession>
<feature type="region of interest" description="Disordered" evidence="1">
    <location>
        <begin position="1"/>
        <end position="23"/>
    </location>
</feature>
<evidence type="ECO:0000313" key="3">
    <source>
        <dbReference type="RefSeq" id="XP_046592527.1"/>
    </source>
</evidence>